<comment type="caution">
    <text evidence="14">The sequence shown here is derived from an EMBL/GenBank/DDBJ whole genome shotgun (WGS) entry which is preliminary data.</text>
</comment>
<evidence type="ECO:0000256" key="10">
    <source>
        <dbReference type="ARBA" id="ARBA00022932"/>
    </source>
</evidence>
<evidence type="ECO:0000256" key="7">
    <source>
        <dbReference type="ARBA" id="ARBA00022741"/>
    </source>
</evidence>
<dbReference type="PATRIC" id="fig|520767.4.peg.1396"/>
<dbReference type="PANTHER" id="PTHR11669">
    <property type="entry name" value="REPLICATION FACTOR C / DNA POLYMERASE III GAMMA-TAU SUBUNIT"/>
    <property type="match status" value="1"/>
</dbReference>
<name>A0A162MHW4_9FIRM</name>
<dbReference type="Gene3D" id="3.40.50.300">
    <property type="entry name" value="P-loop containing nucleotide triphosphate hydrolases"/>
    <property type="match status" value="1"/>
</dbReference>
<keyword evidence="8" id="KW-0862">Zinc</keyword>
<reference evidence="14 15" key="1">
    <citation type="submission" date="2015-12" db="EMBL/GenBank/DDBJ databases">
        <title>Draft genome of Thermovenabulum gondwanense isolated from a red thermophilic microbial mat colonisisng an outflow channel of a bore well.</title>
        <authorList>
            <person name="Patel B.K."/>
        </authorList>
    </citation>
    <scope>NUCLEOTIDE SEQUENCE [LARGE SCALE GENOMIC DNA]</scope>
    <source>
        <strain evidence="14 15">R270</strain>
    </source>
</reference>
<keyword evidence="3 14" id="KW-0808">Transferase</keyword>
<dbReference type="FunFam" id="3.40.50.300:FF:000014">
    <property type="entry name" value="DNA polymerase III subunit gamma/tau"/>
    <property type="match status" value="1"/>
</dbReference>
<dbReference type="CDD" id="cd00009">
    <property type="entry name" value="AAA"/>
    <property type="match status" value="1"/>
</dbReference>
<dbReference type="SUPFAM" id="SSF52540">
    <property type="entry name" value="P-loop containing nucleoside triphosphate hydrolases"/>
    <property type="match status" value="1"/>
</dbReference>
<dbReference type="Gene3D" id="1.20.272.10">
    <property type="match status" value="1"/>
</dbReference>
<dbReference type="AlphaFoldDB" id="A0A162MHW4"/>
<comment type="catalytic activity">
    <reaction evidence="11">
        <text>DNA(n) + a 2'-deoxyribonucleoside 5'-triphosphate = DNA(n+1) + diphosphate</text>
        <dbReference type="Rhea" id="RHEA:22508"/>
        <dbReference type="Rhea" id="RHEA-COMP:17339"/>
        <dbReference type="Rhea" id="RHEA-COMP:17340"/>
        <dbReference type="ChEBI" id="CHEBI:33019"/>
        <dbReference type="ChEBI" id="CHEBI:61560"/>
        <dbReference type="ChEBI" id="CHEBI:173112"/>
        <dbReference type="EC" id="2.7.7.7"/>
    </reaction>
</comment>
<keyword evidence="7" id="KW-0547">Nucleotide-binding</keyword>
<dbReference type="Pfam" id="PF22608">
    <property type="entry name" value="DNAX_ATPase_lid"/>
    <property type="match status" value="1"/>
</dbReference>
<dbReference type="InterPro" id="IPR050238">
    <property type="entry name" value="DNA_Rep/Repair_Clamp_Loader"/>
</dbReference>
<evidence type="ECO:0000256" key="3">
    <source>
        <dbReference type="ARBA" id="ARBA00022679"/>
    </source>
</evidence>
<dbReference type="CDD" id="cd18137">
    <property type="entry name" value="HLD_clamp_pol_III_gamma_tau"/>
    <property type="match status" value="1"/>
</dbReference>
<dbReference type="RefSeq" id="WP_068748421.1">
    <property type="nucleotide sequence ID" value="NZ_LOHZ01000030.1"/>
</dbReference>
<dbReference type="Pfam" id="PF12169">
    <property type="entry name" value="DNA_pol3_gamma3"/>
    <property type="match status" value="1"/>
</dbReference>
<dbReference type="GO" id="GO:0005524">
    <property type="term" value="F:ATP binding"/>
    <property type="evidence" value="ECO:0007669"/>
    <property type="project" value="UniProtKB-KW"/>
</dbReference>
<dbReference type="Gene3D" id="1.10.8.60">
    <property type="match status" value="1"/>
</dbReference>
<accession>A0A162MHW4</accession>
<dbReference type="GO" id="GO:0009360">
    <property type="term" value="C:DNA polymerase III complex"/>
    <property type="evidence" value="ECO:0007669"/>
    <property type="project" value="InterPro"/>
</dbReference>
<dbReference type="NCBIfam" id="NF004046">
    <property type="entry name" value="PRK05563.1"/>
    <property type="match status" value="1"/>
</dbReference>
<dbReference type="PANTHER" id="PTHR11669:SF0">
    <property type="entry name" value="PROTEIN STICHEL-LIKE 2"/>
    <property type="match status" value="1"/>
</dbReference>
<dbReference type="GO" id="GO:0003677">
    <property type="term" value="F:DNA binding"/>
    <property type="evidence" value="ECO:0007669"/>
    <property type="project" value="InterPro"/>
</dbReference>
<evidence type="ECO:0000256" key="1">
    <source>
        <dbReference type="ARBA" id="ARBA00006360"/>
    </source>
</evidence>
<keyword evidence="10" id="KW-0239">DNA-directed DNA polymerase</keyword>
<dbReference type="InterPro" id="IPR008921">
    <property type="entry name" value="DNA_pol3_clamp-load_cplx_C"/>
</dbReference>
<dbReference type="Proteomes" id="UP000075737">
    <property type="component" value="Unassembled WGS sequence"/>
</dbReference>
<dbReference type="Pfam" id="PF13177">
    <property type="entry name" value="DNA_pol3_delta2"/>
    <property type="match status" value="1"/>
</dbReference>
<evidence type="ECO:0000256" key="11">
    <source>
        <dbReference type="ARBA" id="ARBA00049244"/>
    </source>
</evidence>
<dbReference type="InterPro" id="IPR012763">
    <property type="entry name" value="DNA_pol_III_sug/sutau_N"/>
</dbReference>
<dbReference type="InterPro" id="IPR022754">
    <property type="entry name" value="DNA_pol_III_gamma-3"/>
</dbReference>
<keyword evidence="15" id="KW-1185">Reference proteome</keyword>
<dbReference type="GO" id="GO:0003887">
    <property type="term" value="F:DNA-directed DNA polymerase activity"/>
    <property type="evidence" value="ECO:0007669"/>
    <property type="project" value="UniProtKB-KW"/>
</dbReference>
<dbReference type="InterPro" id="IPR003593">
    <property type="entry name" value="AAA+_ATPase"/>
</dbReference>
<evidence type="ECO:0000256" key="8">
    <source>
        <dbReference type="ARBA" id="ARBA00022833"/>
    </source>
</evidence>
<feature type="domain" description="AAA+ ATPase" evidence="13">
    <location>
        <begin position="37"/>
        <end position="179"/>
    </location>
</feature>
<evidence type="ECO:0000256" key="9">
    <source>
        <dbReference type="ARBA" id="ARBA00022840"/>
    </source>
</evidence>
<dbReference type="GO" id="GO:0046872">
    <property type="term" value="F:metal ion binding"/>
    <property type="evidence" value="ECO:0007669"/>
    <property type="project" value="UniProtKB-KW"/>
</dbReference>
<dbReference type="SUPFAM" id="SSF48019">
    <property type="entry name" value="post-AAA+ oligomerization domain-like"/>
    <property type="match status" value="1"/>
</dbReference>
<evidence type="ECO:0000259" key="13">
    <source>
        <dbReference type="SMART" id="SM00382"/>
    </source>
</evidence>
<dbReference type="GO" id="GO:0006261">
    <property type="term" value="P:DNA-templated DNA replication"/>
    <property type="evidence" value="ECO:0007669"/>
    <property type="project" value="TreeGrafter"/>
</dbReference>
<comment type="similarity">
    <text evidence="1">Belongs to the DnaX/STICHEL family.</text>
</comment>
<dbReference type="NCBIfam" id="TIGR02397">
    <property type="entry name" value="dnaX_nterm"/>
    <property type="match status" value="1"/>
</dbReference>
<keyword evidence="9" id="KW-0067">ATP-binding</keyword>
<proteinExistence type="inferred from homology"/>
<organism evidence="14 15">
    <name type="scientific">Thermovenabulum gondwanense</name>
    <dbReference type="NCBI Taxonomy" id="520767"/>
    <lineage>
        <taxon>Bacteria</taxon>
        <taxon>Bacillati</taxon>
        <taxon>Bacillota</taxon>
        <taxon>Clostridia</taxon>
        <taxon>Thermosediminibacterales</taxon>
        <taxon>Thermosediminibacteraceae</taxon>
        <taxon>Thermovenabulum</taxon>
    </lineage>
</organism>
<evidence type="ECO:0000256" key="6">
    <source>
        <dbReference type="ARBA" id="ARBA00022723"/>
    </source>
</evidence>
<gene>
    <name evidence="14" type="primary">dnaX_2</name>
    <name evidence="14" type="ORF">ATZ99_12910</name>
</gene>
<dbReference type="STRING" id="520767.ATZ99_12910"/>
<evidence type="ECO:0000256" key="4">
    <source>
        <dbReference type="ARBA" id="ARBA00022695"/>
    </source>
</evidence>
<evidence type="ECO:0000313" key="14">
    <source>
        <dbReference type="EMBL" id="KYO66105.1"/>
    </source>
</evidence>
<keyword evidence="6" id="KW-0479">Metal-binding</keyword>
<evidence type="ECO:0000313" key="15">
    <source>
        <dbReference type="Proteomes" id="UP000075737"/>
    </source>
</evidence>
<dbReference type="FunFam" id="1.10.8.60:FF:000013">
    <property type="entry name" value="DNA polymerase III subunit gamma/tau"/>
    <property type="match status" value="1"/>
</dbReference>
<keyword evidence="4 14" id="KW-0548">Nucleotidyltransferase</keyword>
<dbReference type="EC" id="2.7.7.7" evidence="2"/>
<dbReference type="EMBL" id="LOHZ01000030">
    <property type="protein sequence ID" value="KYO66105.1"/>
    <property type="molecule type" value="Genomic_DNA"/>
</dbReference>
<sequence length="554" mass="62797">MTYLALYRKYRPSNFDEIVGQRPIVRVLKNQLKSGKIGHAYLFCGMRGTGKTSTARVFAKALNCEKGPTDNPCGVCRNCLAFQNGSFMDIVEMDAASHRGIDDIRDLREKVNFPPSQGRYRVYIIDEVHMLTQEAFNALLKTLEEPPKHTVFILCTTEPNKLPATILSRCMRFDFKRVSLGDIAEHLKRISQKQGLRVDDRAVKLIARHSQGSIRDSLSLLDKASGTGSEVITYEDVLEILGAVEDEVFIRIALAVKEGNPGEVLTVIEGVFEKGKDINRFVEDLMYFFRNLLLLLIKCPPELIDLPLEEILKLKEIASKYKKEEILQILDILKAAANEVKWTAVPRIVLESALVKLTMLSPPVSVQKEYIKSEGENKAGCDKERDAQHEKNQDVAEREKEKEKKEDPKEDKKSGRSASKTEEKEGEEEKTKKKEDEALELIKAKWQDVVDFLSKNGKMLLTSMITSFKVLPEKMQKNHLTLSAQEASQGQLDFIKSQKKLIEEAIKIITGLEVNVQDVKIKGTEGKKEREMDDDLVENVIKLFGKDIVEIKED</sequence>
<keyword evidence="5" id="KW-0235">DNA replication</keyword>
<evidence type="ECO:0000256" key="5">
    <source>
        <dbReference type="ARBA" id="ARBA00022705"/>
    </source>
</evidence>
<evidence type="ECO:0000256" key="2">
    <source>
        <dbReference type="ARBA" id="ARBA00012417"/>
    </source>
</evidence>
<evidence type="ECO:0000256" key="12">
    <source>
        <dbReference type="SAM" id="MobiDB-lite"/>
    </source>
</evidence>
<dbReference type="OrthoDB" id="9810148at2"/>
<feature type="region of interest" description="Disordered" evidence="12">
    <location>
        <begin position="375"/>
        <end position="434"/>
    </location>
</feature>
<dbReference type="SMART" id="SM00382">
    <property type="entry name" value="AAA"/>
    <property type="match status" value="1"/>
</dbReference>
<protein>
    <recommendedName>
        <fullName evidence="2">DNA-directed DNA polymerase</fullName>
        <ecNumber evidence="2">2.7.7.7</ecNumber>
    </recommendedName>
</protein>
<dbReference type="InterPro" id="IPR027417">
    <property type="entry name" value="P-loop_NTPase"/>
</dbReference>
<dbReference type="InterPro" id="IPR045085">
    <property type="entry name" value="HLD_clamp_pol_III_gamma_tau"/>
</dbReference>